<evidence type="ECO:0000256" key="1">
    <source>
        <dbReference type="SAM" id="MobiDB-lite"/>
    </source>
</evidence>
<proteinExistence type="predicted"/>
<reference evidence="2" key="1">
    <citation type="journal article" date="2018" name="Data Brief">
        <title>Genome sequence data from 17 accessions of Ensete ventricosum, a staple food crop for millions in Ethiopia.</title>
        <authorList>
            <person name="Yemataw Z."/>
            <person name="Muzemil S."/>
            <person name="Ambachew D."/>
            <person name="Tripathi L."/>
            <person name="Tesfaye K."/>
            <person name="Chala A."/>
            <person name="Farbos A."/>
            <person name="O'Neill P."/>
            <person name="Moore K."/>
            <person name="Grant M."/>
            <person name="Studholme D.J."/>
        </authorList>
    </citation>
    <scope>NUCLEOTIDE SEQUENCE [LARGE SCALE GENOMIC DNA]</scope>
    <source>
        <tissue evidence="2">Leaf</tissue>
    </source>
</reference>
<accession>A0A445MFS9</accession>
<evidence type="ECO:0000313" key="2">
    <source>
        <dbReference type="EMBL" id="RZR73125.1"/>
    </source>
</evidence>
<dbReference type="AlphaFoldDB" id="A0A445MFS9"/>
<protein>
    <recommendedName>
        <fullName evidence="3">RAB6-interacting golgin</fullName>
    </recommendedName>
</protein>
<sequence>MVSMSLMRGQSMAGAGRPEIASPPAVSLTPTQPTKPDRPPMSRRFLPRRRQGGPQKKSLGGMAEAHDKRPAEAPSGGRRRGRSLGDAELEEARREQELVEKELSETQTGLTDSRKLLSEGQGQLAEVWERIEDSEEQLRGSRTKIRQMETKLLKIARVKDQFRAELPREAVEDYKKSLGFKMGLSGRGECRCIQLSVGVGSASGPTPRIGDRIGPLYPTS</sequence>
<feature type="compositionally biased region" description="Basic and acidic residues" evidence="1">
    <location>
        <begin position="90"/>
        <end position="104"/>
    </location>
</feature>
<organism evidence="2">
    <name type="scientific">Ensete ventricosum</name>
    <name type="common">Abyssinian banana</name>
    <name type="synonym">Musa ensete</name>
    <dbReference type="NCBI Taxonomy" id="4639"/>
    <lineage>
        <taxon>Eukaryota</taxon>
        <taxon>Viridiplantae</taxon>
        <taxon>Streptophyta</taxon>
        <taxon>Embryophyta</taxon>
        <taxon>Tracheophyta</taxon>
        <taxon>Spermatophyta</taxon>
        <taxon>Magnoliopsida</taxon>
        <taxon>Liliopsida</taxon>
        <taxon>Zingiberales</taxon>
        <taxon>Musaceae</taxon>
        <taxon>Ensete</taxon>
    </lineage>
</organism>
<feature type="region of interest" description="Disordered" evidence="1">
    <location>
        <begin position="200"/>
        <end position="220"/>
    </location>
</feature>
<gene>
    <name evidence="2" type="ORF">BHM03_00020538</name>
</gene>
<dbReference type="EMBL" id="KV875833">
    <property type="protein sequence ID" value="RZR73125.1"/>
    <property type="molecule type" value="Genomic_DNA"/>
</dbReference>
<name>A0A445MFS9_ENSVE</name>
<dbReference type="Proteomes" id="UP000290560">
    <property type="component" value="Unassembled WGS sequence"/>
</dbReference>
<evidence type="ECO:0008006" key="3">
    <source>
        <dbReference type="Google" id="ProtNLM"/>
    </source>
</evidence>
<feature type="region of interest" description="Disordered" evidence="1">
    <location>
        <begin position="1"/>
        <end position="122"/>
    </location>
</feature>